<comment type="caution">
    <text evidence="1">The sequence shown here is derived from an EMBL/GenBank/DDBJ whole genome shotgun (WGS) entry which is preliminary data.</text>
</comment>
<evidence type="ECO:0000313" key="2">
    <source>
        <dbReference type="Proteomes" id="UP000641152"/>
    </source>
</evidence>
<keyword evidence="2" id="KW-1185">Reference proteome</keyword>
<accession>A0ABR9D8P4</accession>
<gene>
    <name evidence="1" type="ORF">EBB_02730</name>
</gene>
<organism evidence="1 2">
    <name type="scientific">Methylomonas fluvii</name>
    <dbReference type="NCBI Taxonomy" id="1854564"/>
    <lineage>
        <taxon>Bacteria</taxon>
        <taxon>Pseudomonadati</taxon>
        <taxon>Pseudomonadota</taxon>
        <taxon>Gammaproteobacteria</taxon>
        <taxon>Methylococcales</taxon>
        <taxon>Methylococcaceae</taxon>
        <taxon>Methylomonas</taxon>
    </lineage>
</organism>
<dbReference type="EMBL" id="JACXST010000001">
    <property type="protein sequence ID" value="MBD9359476.1"/>
    <property type="molecule type" value="Genomic_DNA"/>
</dbReference>
<name>A0ABR9D8P4_9GAMM</name>
<reference evidence="1 2" key="1">
    <citation type="submission" date="2020-09" db="EMBL/GenBank/DDBJ databases">
        <title>Methylomonas albis sp. nov. and Methylomonas fluvii sp. nov.: Two cold-adapted methanotrophs from the River Elbe and an amended description of Methylovulum psychrotolerans strain Eb1.</title>
        <authorList>
            <person name="Bussmann I.K."/>
            <person name="Klings K.-W."/>
            <person name="Warnstedt J."/>
            <person name="Hoppert M."/>
            <person name="Saborowski A."/>
            <person name="Horn F."/>
            <person name="Liebner S."/>
        </authorList>
    </citation>
    <scope>NUCLEOTIDE SEQUENCE [LARGE SCALE GENOMIC DNA]</scope>
    <source>
        <strain evidence="1 2">EbB</strain>
    </source>
</reference>
<proteinExistence type="predicted"/>
<protein>
    <recommendedName>
        <fullName evidence="3">Phage protein</fullName>
    </recommendedName>
</protein>
<sequence>MAKLDSIKWKIESDDQRIKFDLMTNYSDQDDVTSFGQVFFDGKKACNATIVLPVAFFKKQRKKRAGNKMLAYALAYHLSKRIIQTVESNNGNAKGQFSNKATDLAAELLGLENDSSIRKARNMHKIPSDAKVIVNSEPLGIIVLLDKRGIKISNGELIYNGRMWTWKQGDDEAIDGYGELKI</sequence>
<evidence type="ECO:0000313" key="1">
    <source>
        <dbReference type="EMBL" id="MBD9359476.1"/>
    </source>
</evidence>
<dbReference type="Proteomes" id="UP000641152">
    <property type="component" value="Unassembled WGS sequence"/>
</dbReference>
<dbReference type="RefSeq" id="WP_192392354.1">
    <property type="nucleotide sequence ID" value="NZ_CAJHIU010000001.1"/>
</dbReference>
<evidence type="ECO:0008006" key="3">
    <source>
        <dbReference type="Google" id="ProtNLM"/>
    </source>
</evidence>